<dbReference type="InterPro" id="IPR007466">
    <property type="entry name" value="Peptidyl-Arg-deiminase_porph"/>
</dbReference>
<keyword evidence="1" id="KW-0378">Hydrolase</keyword>
<accession>X1M1W6</accession>
<comment type="caution">
    <text evidence="2">The sequence shown here is derived from an EMBL/GenBank/DDBJ whole genome shotgun (WGS) entry which is preliminary data.</text>
</comment>
<dbReference type="AlphaFoldDB" id="X1M1W6"/>
<evidence type="ECO:0008006" key="3">
    <source>
        <dbReference type="Google" id="ProtNLM"/>
    </source>
</evidence>
<gene>
    <name evidence="2" type="ORF">S06H3_23930</name>
</gene>
<dbReference type="GO" id="GO:0009446">
    <property type="term" value="P:putrescine biosynthetic process"/>
    <property type="evidence" value="ECO:0007669"/>
    <property type="project" value="InterPro"/>
</dbReference>
<protein>
    <recommendedName>
        <fullName evidence="3">Agmatine deiminase</fullName>
    </recommendedName>
</protein>
<organism evidence="2">
    <name type="scientific">marine sediment metagenome</name>
    <dbReference type="NCBI Taxonomy" id="412755"/>
    <lineage>
        <taxon>unclassified sequences</taxon>
        <taxon>metagenomes</taxon>
        <taxon>ecological metagenomes</taxon>
    </lineage>
</organism>
<proteinExistence type="predicted"/>
<dbReference type="Pfam" id="PF04371">
    <property type="entry name" value="PAD_porph"/>
    <property type="match status" value="1"/>
</dbReference>
<feature type="non-terminal residue" evidence="2">
    <location>
        <position position="1"/>
    </location>
</feature>
<dbReference type="PANTHER" id="PTHR31377">
    <property type="entry name" value="AGMATINE DEIMINASE-RELATED"/>
    <property type="match status" value="1"/>
</dbReference>
<dbReference type="Gene3D" id="3.75.10.10">
    <property type="entry name" value="L-arginine/glycine Amidinotransferase, Chain A"/>
    <property type="match status" value="1"/>
</dbReference>
<evidence type="ECO:0000313" key="2">
    <source>
        <dbReference type="EMBL" id="GAI12036.1"/>
    </source>
</evidence>
<name>X1M1W6_9ZZZZ</name>
<reference evidence="2" key="1">
    <citation type="journal article" date="2014" name="Front. Microbiol.">
        <title>High frequency of phylogenetically diverse reductive dehalogenase-homologous genes in deep subseafloor sedimentary metagenomes.</title>
        <authorList>
            <person name="Kawai M."/>
            <person name="Futagami T."/>
            <person name="Toyoda A."/>
            <person name="Takaki Y."/>
            <person name="Nishi S."/>
            <person name="Hori S."/>
            <person name="Arai W."/>
            <person name="Tsubouchi T."/>
            <person name="Morono Y."/>
            <person name="Uchiyama I."/>
            <person name="Ito T."/>
            <person name="Fujiyama A."/>
            <person name="Inagaki F."/>
            <person name="Takami H."/>
        </authorList>
    </citation>
    <scope>NUCLEOTIDE SEQUENCE</scope>
    <source>
        <strain evidence="2">Expedition CK06-06</strain>
    </source>
</reference>
<evidence type="ECO:0000256" key="1">
    <source>
        <dbReference type="ARBA" id="ARBA00022801"/>
    </source>
</evidence>
<dbReference type="PANTHER" id="PTHR31377:SF0">
    <property type="entry name" value="AGMATINE DEIMINASE-RELATED"/>
    <property type="match status" value="1"/>
</dbReference>
<dbReference type="GO" id="GO:0004668">
    <property type="term" value="F:protein-arginine deiminase activity"/>
    <property type="evidence" value="ECO:0007669"/>
    <property type="project" value="InterPro"/>
</dbReference>
<sequence length="154" mass="16770">DCHIDGSARFVNESTVLYSWSDDETSSVFRRVLKVHCDELRSATTESGKPLTLVPLPNTKCPVYSTSHIGTGGSLTKTIGFTELGRGSYCNYLVANGVVLVPIYGDANDDRALKIVGEQFPDREIIGIDARTIYENGGMIHCVTQQQPCGKIAE</sequence>
<dbReference type="GO" id="GO:0047632">
    <property type="term" value="F:agmatine deiminase activity"/>
    <property type="evidence" value="ECO:0007669"/>
    <property type="project" value="TreeGrafter"/>
</dbReference>
<dbReference type="EMBL" id="BARV01013139">
    <property type="protein sequence ID" value="GAI12036.1"/>
    <property type="molecule type" value="Genomic_DNA"/>
</dbReference>
<dbReference type="SUPFAM" id="SSF55909">
    <property type="entry name" value="Pentein"/>
    <property type="match status" value="1"/>
</dbReference>